<dbReference type="InterPro" id="IPR005843">
    <property type="entry name" value="A-D-PHexomutase_C"/>
</dbReference>
<comment type="cofactor">
    <cofactor evidence="1">
        <name>Mg(2+)</name>
        <dbReference type="ChEBI" id="CHEBI:18420"/>
    </cofactor>
</comment>
<dbReference type="InterPro" id="IPR005844">
    <property type="entry name" value="A-D-PHexomutase_a/b/a-I"/>
</dbReference>
<feature type="domain" description="Alpha-D-phosphohexomutase alpha/beta/alpha" evidence="11">
    <location>
        <begin position="325"/>
        <end position="431"/>
    </location>
</feature>
<dbReference type="InterPro" id="IPR005846">
    <property type="entry name" value="A-D-PHexomutase_a/b/a-III"/>
</dbReference>
<evidence type="ECO:0000256" key="2">
    <source>
        <dbReference type="ARBA" id="ARBA00010231"/>
    </source>
</evidence>
<dbReference type="PANTHER" id="PTHR45745:SF1">
    <property type="entry name" value="PHOSPHOGLUCOMUTASE 2B-RELATED"/>
    <property type="match status" value="1"/>
</dbReference>
<evidence type="ECO:0000259" key="11">
    <source>
        <dbReference type="Pfam" id="PF02880"/>
    </source>
</evidence>
<gene>
    <name evidence="12" type="ORF">GCM10025866_17650</name>
</gene>
<dbReference type="Proteomes" id="UP001321498">
    <property type="component" value="Chromosome"/>
</dbReference>
<dbReference type="Pfam" id="PF02878">
    <property type="entry name" value="PGM_PMM_I"/>
    <property type="match status" value="1"/>
</dbReference>
<evidence type="ECO:0000259" key="10">
    <source>
        <dbReference type="Pfam" id="PF02879"/>
    </source>
</evidence>
<evidence type="ECO:0000256" key="4">
    <source>
        <dbReference type="ARBA" id="ARBA00022723"/>
    </source>
</evidence>
<evidence type="ECO:0000256" key="1">
    <source>
        <dbReference type="ARBA" id="ARBA00001946"/>
    </source>
</evidence>
<dbReference type="PANTHER" id="PTHR45745">
    <property type="entry name" value="PHOSPHOMANNOMUTASE 45A"/>
    <property type="match status" value="1"/>
</dbReference>
<dbReference type="PROSITE" id="PS00710">
    <property type="entry name" value="PGM_PMM"/>
    <property type="match status" value="1"/>
</dbReference>
<dbReference type="RefSeq" id="WP_286279080.1">
    <property type="nucleotide sequence ID" value="NZ_AP027731.1"/>
</dbReference>
<dbReference type="EMBL" id="AP027731">
    <property type="protein sequence ID" value="BDZ45856.1"/>
    <property type="molecule type" value="Genomic_DNA"/>
</dbReference>
<organism evidence="12 13">
    <name type="scientific">Naasia aerilata</name>
    <dbReference type="NCBI Taxonomy" id="1162966"/>
    <lineage>
        <taxon>Bacteria</taxon>
        <taxon>Bacillati</taxon>
        <taxon>Actinomycetota</taxon>
        <taxon>Actinomycetes</taxon>
        <taxon>Micrococcales</taxon>
        <taxon>Microbacteriaceae</taxon>
        <taxon>Naasia</taxon>
    </lineage>
</organism>
<dbReference type="InterPro" id="IPR005845">
    <property type="entry name" value="A-D-PHexomutase_a/b/a-II"/>
</dbReference>
<evidence type="ECO:0000313" key="12">
    <source>
        <dbReference type="EMBL" id="BDZ45856.1"/>
    </source>
</evidence>
<name>A0ABN6XQ99_9MICO</name>
<dbReference type="InterPro" id="IPR016066">
    <property type="entry name" value="A-D-PHexomutase_CS"/>
</dbReference>
<dbReference type="Pfam" id="PF00408">
    <property type="entry name" value="PGM_PMM_IV"/>
    <property type="match status" value="1"/>
</dbReference>
<dbReference type="SUPFAM" id="SSF55957">
    <property type="entry name" value="Phosphoglucomutase, C-terminal domain"/>
    <property type="match status" value="1"/>
</dbReference>
<feature type="domain" description="Alpha-D-phosphohexomutase alpha/beta/alpha" evidence="9">
    <location>
        <begin position="52"/>
        <end position="188"/>
    </location>
</feature>
<evidence type="ECO:0000256" key="7">
    <source>
        <dbReference type="RuleBase" id="RU004326"/>
    </source>
</evidence>
<keyword evidence="5 7" id="KW-0460">Magnesium</keyword>
<keyword evidence="13" id="KW-1185">Reference proteome</keyword>
<proteinExistence type="inferred from homology"/>
<dbReference type="Gene3D" id="3.40.120.10">
    <property type="entry name" value="Alpha-D-Glucose-1,6-Bisphosphate, subunit A, domain 3"/>
    <property type="match status" value="3"/>
</dbReference>
<comment type="similarity">
    <text evidence="2 7">Belongs to the phosphohexose mutase family.</text>
</comment>
<keyword evidence="3" id="KW-0597">Phosphoprotein</keyword>
<dbReference type="Gene3D" id="3.30.310.50">
    <property type="entry name" value="Alpha-D-phosphohexomutase, C-terminal domain"/>
    <property type="match status" value="1"/>
</dbReference>
<reference evidence="13" key="1">
    <citation type="journal article" date="2019" name="Int. J. Syst. Evol. Microbiol.">
        <title>The Global Catalogue of Microorganisms (GCM) 10K type strain sequencing project: providing services to taxonomists for standard genome sequencing and annotation.</title>
        <authorList>
            <consortium name="The Broad Institute Genomics Platform"/>
            <consortium name="The Broad Institute Genome Sequencing Center for Infectious Disease"/>
            <person name="Wu L."/>
            <person name="Ma J."/>
        </authorList>
    </citation>
    <scope>NUCLEOTIDE SEQUENCE [LARGE SCALE GENOMIC DNA]</scope>
    <source>
        <strain evidence="13">NBRC 108725</strain>
    </source>
</reference>
<dbReference type="Pfam" id="PF02879">
    <property type="entry name" value="PGM_PMM_II"/>
    <property type="match status" value="1"/>
</dbReference>
<dbReference type="SUPFAM" id="SSF53738">
    <property type="entry name" value="Phosphoglucomutase, first 3 domains"/>
    <property type="match status" value="3"/>
</dbReference>
<keyword evidence="6" id="KW-0413">Isomerase</keyword>
<evidence type="ECO:0000313" key="13">
    <source>
        <dbReference type="Proteomes" id="UP001321498"/>
    </source>
</evidence>
<evidence type="ECO:0000256" key="6">
    <source>
        <dbReference type="ARBA" id="ARBA00023235"/>
    </source>
</evidence>
<accession>A0ABN6XQ99</accession>
<dbReference type="InterPro" id="IPR016055">
    <property type="entry name" value="A-D-PHexomutase_a/b/a-I/II/III"/>
</dbReference>
<evidence type="ECO:0000256" key="5">
    <source>
        <dbReference type="ARBA" id="ARBA00022842"/>
    </source>
</evidence>
<feature type="domain" description="Alpha-D-phosphohexomutase alpha/beta/alpha" evidence="10">
    <location>
        <begin position="217"/>
        <end position="312"/>
    </location>
</feature>
<evidence type="ECO:0000259" key="8">
    <source>
        <dbReference type="Pfam" id="PF00408"/>
    </source>
</evidence>
<evidence type="ECO:0000256" key="3">
    <source>
        <dbReference type="ARBA" id="ARBA00022553"/>
    </source>
</evidence>
<feature type="domain" description="Alpha-D-phosphohexomutase C-terminal" evidence="8">
    <location>
        <begin position="451"/>
        <end position="531"/>
    </location>
</feature>
<sequence length="553" mass="58374">MSDEELIAAAGRWIAQDPDEETRAELEALVDAARDGDESALADLHDRFDTRLTFGTAGLRGALGGGSNRMNRVVVAQTTAGLARFLLAREATPSVVIGYDGRKNSDVFARDVAEILTGAGVRAVLLPRLLPTPVLAFAVRHLDVSAGVMVTASHNPAQDNGYKLYLGGDSAGSQIVPPADREVLGAIEDILAEGPADALPRSANYATADESVVDAYVEATAARRAPAAELTWVYTPMHGVGWDTAARVFERAGIPAPHTVDAQLQPDGTFPTVAFPNPEEAGALDLALSTADQAGADVVVANDPDADRLAAAVRRPDGNWRTLSGNDLGLLLGWAAAERAQRDGFSGTLAASLVSTPGLQRIAEHYGLGYAETLTGFKWISRVPGLLFGFEEALGFLVDPEKVRDKDGISAAVALLDQLLSLSARGSTLDEHQREFDATFGCFTSAQISLRVTRLEEIGAAMAKLRSAPPQEIGGIAVERLDDLAHGGALPPSDVLRFQLAEGARLIARPSGTEPKLKLYLDVAARTGSVEERRARAADVLARLTAGARDLIS</sequence>
<keyword evidence="4 7" id="KW-0479">Metal-binding</keyword>
<dbReference type="Pfam" id="PF02880">
    <property type="entry name" value="PGM_PMM_III"/>
    <property type="match status" value="1"/>
</dbReference>
<dbReference type="InterPro" id="IPR036900">
    <property type="entry name" value="A-D-PHexomutase_C_sf"/>
</dbReference>
<protein>
    <submittedName>
        <fullName evidence="12">Phosphomannomutase</fullName>
    </submittedName>
</protein>
<dbReference type="CDD" id="cd05799">
    <property type="entry name" value="PGM2"/>
    <property type="match status" value="1"/>
</dbReference>
<evidence type="ECO:0000259" key="9">
    <source>
        <dbReference type="Pfam" id="PF02878"/>
    </source>
</evidence>